<comment type="function">
    <text evidence="7">Degrades oligopeptides.</text>
</comment>
<dbReference type="SUPFAM" id="SSF69304">
    <property type="entry name" value="Tricorn protease N-terminal domain"/>
    <property type="match status" value="1"/>
</dbReference>
<reference evidence="11" key="1">
    <citation type="submission" date="2022-10" db="EMBL/GenBank/DDBJ databases">
        <title>Algoriphagus sp. a novel bacteria isolate from halophytes salicornia europaea.</title>
        <authorList>
            <person name="Peng Y."/>
            <person name="Jiang L."/>
            <person name="Lee J."/>
        </authorList>
    </citation>
    <scope>NUCLEOTIDE SEQUENCE</scope>
    <source>
        <strain evidence="11">TR-M5</strain>
    </source>
</reference>
<dbReference type="InterPro" id="IPR029045">
    <property type="entry name" value="ClpP/crotonase-like_dom_sf"/>
</dbReference>
<dbReference type="InterPro" id="IPR012393">
    <property type="entry name" value="Tricorn_protease"/>
</dbReference>
<dbReference type="Pfam" id="PF14684">
    <property type="entry name" value="Tricorn_C1"/>
    <property type="match status" value="1"/>
</dbReference>
<dbReference type="Pfam" id="PF26549">
    <property type="entry name" value="Tricorn_N"/>
    <property type="match status" value="1"/>
</dbReference>
<keyword evidence="8" id="KW-0732">Signal</keyword>
<keyword evidence="5 7" id="KW-0378">Hydrolase</keyword>
<evidence type="ECO:0000256" key="5">
    <source>
        <dbReference type="ARBA" id="ARBA00022801"/>
    </source>
</evidence>
<keyword evidence="4 7" id="KW-0645">Protease</keyword>
<dbReference type="PANTHER" id="PTHR43253:SF1">
    <property type="entry name" value="TRICORN PROTEASE HOMOLOG 2-RELATED"/>
    <property type="match status" value="1"/>
</dbReference>
<evidence type="ECO:0000313" key="12">
    <source>
        <dbReference type="Proteomes" id="UP001163156"/>
    </source>
</evidence>
<dbReference type="EMBL" id="CP110226">
    <property type="protein sequence ID" value="UZD21750.1"/>
    <property type="molecule type" value="Genomic_DNA"/>
</dbReference>
<proteinExistence type="inferred from homology"/>
<dbReference type="Gene3D" id="2.120.10.30">
    <property type="entry name" value="TolB, C-terminal domain"/>
    <property type="match status" value="2"/>
</dbReference>
<protein>
    <recommendedName>
        <fullName evidence="7">Tricorn protease homolog</fullName>
        <ecNumber evidence="7">3.4.21.-</ecNumber>
    </recommendedName>
</protein>
<evidence type="ECO:0000256" key="2">
    <source>
        <dbReference type="ARBA" id="ARBA00008524"/>
    </source>
</evidence>
<feature type="domain" description="PDZ" evidence="9">
    <location>
        <begin position="734"/>
        <end position="825"/>
    </location>
</feature>
<dbReference type="Pfam" id="PF26550">
    <property type="entry name" value="Tricorn_2nd"/>
    <property type="match status" value="1"/>
</dbReference>
<dbReference type="InterPro" id="IPR028204">
    <property type="entry name" value="Tricorn_C1"/>
</dbReference>
<accession>A0ABY6MDF3</accession>
<keyword evidence="12" id="KW-1185">Reference proteome</keyword>
<dbReference type="RefSeq" id="WP_264808219.1">
    <property type="nucleotide sequence ID" value="NZ_CP110226.1"/>
</dbReference>
<evidence type="ECO:0000256" key="4">
    <source>
        <dbReference type="ARBA" id="ARBA00022670"/>
    </source>
</evidence>
<dbReference type="Proteomes" id="UP001163156">
    <property type="component" value="Chromosome"/>
</dbReference>
<dbReference type="InterPro" id="IPR001478">
    <property type="entry name" value="PDZ"/>
</dbReference>
<feature type="signal peptide" evidence="8">
    <location>
        <begin position="1"/>
        <end position="19"/>
    </location>
</feature>
<evidence type="ECO:0000256" key="8">
    <source>
        <dbReference type="SAM" id="SignalP"/>
    </source>
</evidence>
<name>A0ABY6MDF3_9BACT</name>
<dbReference type="Gene3D" id="3.30.750.44">
    <property type="match status" value="1"/>
</dbReference>
<dbReference type="SMART" id="SM00245">
    <property type="entry name" value="TSPc"/>
    <property type="match status" value="1"/>
</dbReference>
<dbReference type="SUPFAM" id="SSF82171">
    <property type="entry name" value="DPP6 N-terminal domain-like"/>
    <property type="match status" value="1"/>
</dbReference>
<dbReference type="Gene3D" id="2.120.10.60">
    <property type="entry name" value="Tricorn protease N-terminal domain"/>
    <property type="match status" value="1"/>
</dbReference>
<feature type="chain" id="PRO_5047233955" description="Tricorn protease homolog" evidence="8">
    <location>
        <begin position="20"/>
        <end position="1046"/>
    </location>
</feature>
<sequence length="1046" mass="119915">MKFYSLLVLWMCSTYLVNGQSEVSPFFTFNPTLTPDGQTVIFSYEGDLWKVPATGGESARITAMEGEETNPAVSPDGKWLAFSAEQYGNKDVFIMPLEGGEILQLTYHEAADEVESWSWDSQKIYFSSGRYNTYTTFEIAVDGSTPKRLFPHYFNTVHNTAVSPTTGEVFFNESWESKRFAIRKRYKGEYNPDIKSYNPETKAYNQYTDYEGKDFGVTIDQEGNVYFMSDEANGEYNLYTFKNGVKTQLTDFTSSIMWPKVSANGQKVVFQKDYQIHVYDVATGETIQPAFSLFQNQTLAKDISRSVSGNVSYFDVSSDGKKIAFVSRGVLFISDVKGKFIKQIPTHAKEAVEEVKWMSDNESLLYTRTVKGYHNLFTISAQNPEDEKQLTSDQDKNRNLTLNEDRTLGLYISGRNEVREIDLKTMESKTLVEDELWGLYTPSAYFSPDDAYVVFSPIRNFEREVMVYHRPSAKVINLTQTRVTETNPVWSPDGKYIYFTSDRTQPSYPYGTTEAHLYRMKLEKFSEIFESDKVEELFAEEEKEDNDKGDEKEDKSVQVKISTGNFMDRLELIGPSFGQQADPYVYQKKGKTMVFYISNHDEGTSKMWKTTLEDFEKTKTEKVSDQRMGGFDIVVAKDKLYLTSGGKLHTFDPASNKTEEIKLEHSFSKNLQNEFEQMYYEAWAGMEQNFYDGDFHGQNWQELRDRYAQFLPFVRSRANLSVIFNEMLGELNTSHFGFNTSGAEERIYLGARSMETGIVFKNDAPFVVDRVLADSPLDLDPVPVKPGDELLAVNGINVDKSINREFYFSSPTLAEELELTFQRDGEQLKVKVHPASYFAMRTWLYDEWMDSNEAYVDEKADNKISYVHMKNMSGGELQHFLEYMVSNKADRDGLILDLRYNTGGNVHDRVLQFLSQRSYLQWKYRDGALTNQPNFSPSDKPIVLLINEQSLSDAEMTAAGFKELGLGTIIGTETYRWIIFTSGQGLVDGSFYRLPSWGCYTLDGRNLETEGVAPDIRMEESFVDRLEGNQKQLDKAIEVIMDQMKK</sequence>
<dbReference type="PANTHER" id="PTHR43253">
    <property type="entry name" value="TRICORN PROTEASE HOMOLOG 2-RELATED"/>
    <property type="match status" value="1"/>
</dbReference>
<organism evidence="11 12">
    <name type="scientific">Algoriphagus halophytocola</name>
    <dbReference type="NCBI Taxonomy" id="2991499"/>
    <lineage>
        <taxon>Bacteria</taxon>
        <taxon>Pseudomonadati</taxon>
        <taxon>Bacteroidota</taxon>
        <taxon>Cytophagia</taxon>
        <taxon>Cytophagales</taxon>
        <taxon>Cyclobacteriaceae</taxon>
        <taxon>Algoriphagus</taxon>
    </lineage>
</organism>
<dbReference type="CDD" id="cd07562">
    <property type="entry name" value="Peptidase_S41_TRI"/>
    <property type="match status" value="1"/>
</dbReference>
<evidence type="ECO:0000259" key="10">
    <source>
        <dbReference type="SMART" id="SM00245"/>
    </source>
</evidence>
<evidence type="ECO:0000256" key="3">
    <source>
        <dbReference type="ARBA" id="ARBA00022490"/>
    </source>
</evidence>
<dbReference type="SUPFAM" id="SSF50156">
    <property type="entry name" value="PDZ domain-like"/>
    <property type="match status" value="1"/>
</dbReference>
<dbReference type="InterPro" id="IPR005151">
    <property type="entry name" value="Tail-specific_protease"/>
</dbReference>
<dbReference type="SUPFAM" id="SSF52096">
    <property type="entry name" value="ClpP/crotonase"/>
    <property type="match status" value="1"/>
</dbReference>
<gene>
    <name evidence="11" type="ORF">OM944_13875</name>
</gene>
<dbReference type="SMART" id="SM00228">
    <property type="entry name" value="PDZ"/>
    <property type="match status" value="1"/>
</dbReference>
<feature type="domain" description="Tail specific protease" evidence="10">
    <location>
        <begin position="814"/>
        <end position="1019"/>
    </location>
</feature>
<evidence type="ECO:0000256" key="1">
    <source>
        <dbReference type="ARBA" id="ARBA00004496"/>
    </source>
</evidence>
<evidence type="ECO:0000313" key="11">
    <source>
        <dbReference type="EMBL" id="UZD21750.1"/>
    </source>
</evidence>
<comment type="subcellular location">
    <subcellularLocation>
        <location evidence="1 7">Cytoplasm</location>
    </subcellularLocation>
</comment>
<evidence type="ECO:0000256" key="7">
    <source>
        <dbReference type="PIRNR" id="PIRNR036421"/>
    </source>
</evidence>
<dbReference type="InterPro" id="IPR036034">
    <property type="entry name" value="PDZ_sf"/>
</dbReference>
<dbReference type="Gene3D" id="3.90.226.10">
    <property type="entry name" value="2-enoyl-CoA Hydratase, Chain A, domain 1"/>
    <property type="match status" value="1"/>
</dbReference>
<keyword evidence="3 7" id="KW-0963">Cytoplasm</keyword>
<evidence type="ECO:0000256" key="6">
    <source>
        <dbReference type="ARBA" id="ARBA00022825"/>
    </source>
</evidence>
<keyword evidence="6 7" id="KW-0720">Serine protease</keyword>
<dbReference type="InterPro" id="IPR011042">
    <property type="entry name" value="6-blade_b-propeller_TolB-like"/>
</dbReference>
<dbReference type="EC" id="3.4.21.-" evidence="7"/>
<dbReference type="Pfam" id="PF03572">
    <property type="entry name" value="Peptidase_S41"/>
    <property type="match status" value="1"/>
</dbReference>
<evidence type="ECO:0000259" key="9">
    <source>
        <dbReference type="SMART" id="SM00228"/>
    </source>
</evidence>
<comment type="similarity">
    <text evidence="2 7">Belongs to the peptidase S41B family.</text>
</comment>
<dbReference type="PIRSF" id="PIRSF036421">
    <property type="entry name" value="Tricorn_protease"/>
    <property type="match status" value="1"/>
</dbReference>
<dbReference type="Gene3D" id="2.30.42.10">
    <property type="match status" value="1"/>
</dbReference>